<dbReference type="InterPro" id="IPR052337">
    <property type="entry name" value="SAT4-like"/>
</dbReference>
<keyword evidence="4 6" id="KW-0472">Membrane</keyword>
<dbReference type="Proteomes" id="UP001174934">
    <property type="component" value="Unassembled WGS sequence"/>
</dbReference>
<comment type="subcellular location">
    <subcellularLocation>
        <location evidence="1">Membrane</location>
        <topology evidence="1">Multi-pass membrane protein</topology>
    </subcellularLocation>
</comment>
<dbReference type="EMBL" id="JAULSR010000003">
    <property type="protein sequence ID" value="KAK0625011.1"/>
    <property type="molecule type" value="Genomic_DNA"/>
</dbReference>
<dbReference type="InterPro" id="IPR049326">
    <property type="entry name" value="Rhodopsin_dom_fungi"/>
</dbReference>
<evidence type="ECO:0000256" key="3">
    <source>
        <dbReference type="ARBA" id="ARBA00022989"/>
    </source>
</evidence>
<comment type="similarity">
    <text evidence="5">Belongs to the SAT4 family.</text>
</comment>
<gene>
    <name evidence="8" type="ORF">B0T17DRAFT_475005</name>
</gene>
<feature type="transmembrane region" description="Helical" evidence="6">
    <location>
        <begin position="219"/>
        <end position="239"/>
    </location>
</feature>
<dbReference type="PANTHER" id="PTHR33048">
    <property type="entry name" value="PTH11-LIKE INTEGRAL MEMBRANE PROTEIN (AFU_ORTHOLOGUE AFUA_5G11245)"/>
    <property type="match status" value="1"/>
</dbReference>
<keyword evidence="3 6" id="KW-1133">Transmembrane helix</keyword>
<evidence type="ECO:0000259" key="7">
    <source>
        <dbReference type="Pfam" id="PF20684"/>
    </source>
</evidence>
<evidence type="ECO:0000256" key="2">
    <source>
        <dbReference type="ARBA" id="ARBA00022692"/>
    </source>
</evidence>
<evidence type="ECO:0000256" key="5">
    <source>
        <dbReference type="ARBA" id="ARBA00038359"/>
    </source>
</evidence>
<evidence type="ECO:0000256" key="6">
    <source>
        <dbReference type="SAM" id="Phobius"/>
    </source>
</evidence>
<evidence type="ECO:0000256" key="4">
    <source>
        <dbReference type="ARBA" id="ARBA00023136"/>
    </source>
</evidence>
<evidence type="ECO:0000313" key="8">
    <source>
        <dbReference type="EMBL" id="KAK0625011.1"/>
    </source>
</evidence>
<dbReference type="PANTHER" id="PTHR33048:SF47">
    <property type="entry name" value="INTEGRAL MEMBRANE PROTEIN-RELATED"/>
    <property type="match status" value="1"/>
</dbReference>
<evidence type="ECO:0000313" key="9">
    <source>
        <dbReference type="Proteomes" id="UP001174934"/>
    </source>
</evidence>
<feature type="transmembrane region" description="Helical" evidence="6">
    <location>
        <begin position="188"/>
        <end position="207"/>
    </location>
</feature>
<keyword evidence="2 6" id="KW-0812">Transmembrane</keyword>
<keyword evidence="9" id="KW-1185">Reference proteome</keyword>
<sequence length="303" mass="33536">GGGKVELSREFLEEYTGGTLVGISIGFAVLTTVVLGLRFWARKFQGAEIGLHDALIVGAFVANLGLCFLGIVMVEIGGVGYHVVALERQNPEILVTWAKVLLAFEIVYFTAVTLPKLSILCLYIRVFNWTPRAGMRNVALLLAGIVIAMWLSLTVTACFQCRPIAYWWDKSIPNGSCINVQTFYHAQSIPGFILDLFIMALPLKTIWCLKMPKAKRVALLLVFLVASLGVVASIVRAITFFSNSAFNDRTWAGVPLTGWSIVEASCYIIANCLPHLRPLIIHFSPQWLKDTTQRLLDKASRFV</sequence>
<dbReference type="Pfam" id="PF20684">
    <property type="entry name" value="Fung_rhodopsin"/>
    <property type="match status" value="1"/>
</dbReference>
<accession>A0AA40C4E6</accession>
<feature type="transmembrane region" description="Helical" evidence="6">
    <location>
        <begin position="20"/>
        <end position="41"/>
    </location>
</feature>
<feature type="transmembrane region" description="Helical" evidence="6">
    <location>
        <begin position="53"/>
        <end position="81"/>
    </location>
</feature>
<reference evidence="8" key="1">
    <citation type="submission" date="2023-06" db="EMBL/GenBank/DDBJ databases">
        <title>Genome-scale phylogeny and comparative genomics of the fungal order Sordariales.</title>
        <authorList>
            <consortium name="Lawrence Berkeley National Laboratory"/>
            <person name="Hensen N."/>
            <person name="Bonometti L."/>
            <person name="Westerberg I."/>
            <person name="Brannstrom I.O."/>
            <person name="Guillou S."/>
            <person name="Cros-Aarteil S."/>
            <person name="Calhoun S."/>
            <person name="Haridas S."/>
            <person name="Kuo A."/>
            <person name="Mondo S."/>
            <person name="Pangilinan J."/>
            <person name="Riley R."/>
            <person name="LaButti K."/>
            <person name="Andreopoulos B."/>
            <person name="Lipzen A."/>
            <person name="Chen C."/>
            <person name="Yanf M."/>
            <person name="Daum C."/>
            <person name="Ng V."/>
            <person name="Clum A."/>
            <person name="Steindorff A."/>
            <person name="Ohm R."/>
            <person name="Martin F."/>
            <person name="Silar P."/>
            <person name="Natvig D."/>
            <person name="Lalanne C."/>
            <person name="Gautier V."/>
            <person name="Ament-velasquez S.L."/>
            <person name="Kruys A."/>
            <person name="Hutchinson M.I."/>
            <person name="Powell A.J."/>
            <person name="Barry K."/>
            <person name="Miller A.N."/>
            <person name="Grigoriev I.V."/>
            <person name="Debuchy R."/>
            <person name="Gladieux P."/>
            <person name="Thoren M.H."/>
            <person name="Johannesson H."/>
        </authorList>
    </citation>
    <scope>NUCLEOTIDE SEQUENCE</scope>
    <source>
        <strain evidence="8">SMH3391-2</strain>
    </source>
</reference>
<protein>
    <recommendedName>
        <fullName evidence="7">Rhodopsin domain-containing protein</fullName>
    </recommendedName>
</protein>
<feature type="non-terminal residue" evidence="8">
    <location>
        <position position="1"/>
    </location>
</feature>
<proteinExistence type="inferred from homology"/>
<dbReference type="GO" id="GO:0016020">
    <property type="term" value="C:membrane"/>
    <property type="evidence" value="ECO:0007669"/>
    <property type="project" value="UniProtKB-SubCell"/>
</dbReference>
<feature type="transmembrane region" description="Helical" evidence="6">
    <location>
        <begin position="101"/>
        <end position="126"/>
    </location>
</feature>
<feature type="transmembrane region" description="Helical" evidence="6">
    <location>
        <begin position="138"/>
        <end position="168"/>
    </location>
</feature>
<dbReference type="AlphaFoldDB" id="A0AA40C4E6"/>
<name>A0AA40C4E6_9PEZI</name>
<evidence type="ECO:0000256" key="1">
    <source>
        <dbReference type="ARBA" id="ARBA00004141"/>
    </source>
</evidence>
<comment type="caution">
    <text evidence="8">The sequence shown here is derived from an EMBL/GenBank/DDBJ whole genome shotgun (WGS) entry which is preliminary data.</text>
</comment>
<organism evidence="8 9">
    <name type="scientific">Bombardia bombarda</name>
    <dbReference type="NCBI Taxonomy" id="252184"/>
    <lineage>
        <taxon>Eukaryota</taxon>
        <taxon>Fungi</taxon>
        <taxon>Dikarya</taxon>
        <taxon>Ascomycota</taxon>
        <taxon>Pezizomycotina</taxon>
        <taxon>Sordariomycetes</taxon>
        <taxon>Sordariomycetidae</taxon>
        <taxon>Sordariales</taxon>
        <taxon>Lasiosphaeriaceae</taxon>
        <taxon>Bombardia</taxon>
    </lineage>
</organism>
<feature type="domain" description="Rhodopsin" evidence="7">
    <location>
        <begin position="37"/>
        <end position="280"/>
    </location>
</feature>
<feature type="non-terminal residue" evidence="8">
    <location>
        <position position="303"/>
    </location>
</feature>